<feature type="transmembrane region" description="Helical" evidence="7">
    <location>
        <begin position="56"/>
        <end position="75"/>
    </location>
</feature>
<gene>
    <name evidence="8" type="ORF">LIER_00836</name>
</gene>
<dbReference type="EMBL" id="BAABME010000072">
    <property type="protein sequence ID" value="GAA0139252.1"/>
    <property type="molecule type" value="Genomic_DNA"/>
</dbReference>
<keyword evidence="5 7" id="KW-0472">Membrane</keyword>
<dbReference type="AlphaFoldDB" id="A0AAV3NIQ2"/>
<evidence type="ECO:0000256" key="6">
    <source>
        <dbReference type="ARBA" id="ARBA00044504"/>
    </source>
</evidence>
<dbReference type="Gene3D" id="1.20.1250.20">
    <property type="entry name" value="MFS general substrate transporter like domains"/>
    <property type="match status" value="1"/>
</dbReference>
<dbReference type="CDD" id="cd17416">
    <property type="entry name" value="MFS_NPF1_2"/>
    <property type="match status" value="1"/>
</dbReference>
<sequence>MANLVYKLPCFSSWCGSESSAPENMESSFETAKTSLYEPFRKGGLRTMPFIIANEALLRVATIGLHASMILYLTYEYHFDNATGSSILLAWGAVSSIMPIFGAFLSDSFLGRFVLIAYGSIITFIGLCVLWLTASLDQARPTHCKNPLLGDCAKPDTGQLALLFSALLLMSIGGGGIGACSLPFGADQFNNPQNPKNERVLQTYFNWYYVSLSISIMFSMTVMVQVLLKAGWSIGFGILAVLMLFSTIMFLLGTKLYVMVDAKKKLIYDLIRVVVVTWKNRDLTLPSPSSNGNYHHDENSKLVSPTKRLRFLNKACLIRIPDKELKSNGVKANSHNVCTVQQVEELKALIKVLPIWSTGIPIAISIHQGSFHIFQANTLDRRLAGNFKIPAPSFGAFAILTLAIWVALYDRVVVPIISKYTKNPRGLSFKQRMGIGVFLSCIAAGTSAMVERTRRAKAVDQGLSEHPEVLVNMSAMWLIPQNCLVGLAEAFNAIGQIEFYYSQFPKSMASIGVSLLALGIAVGDLVAVVIIQATKNITRRGGKVNWLANNLNEGHLDYYYWMLTALCIANFFYYLLCSWAYGSYDHIKNLDDIEGNSNKDVQEEQEDIKSEKSIVM</sequence>
<dbReference type="InterPro" id="IPR000109">
    <property type="entry name" value="POT_fam"/>
</dbReference>
<dbReference type="Pfam" id="PF00854">
    <property type="entry name" value="PTR2"/>
    <property type="match status" value="1"/>
</dbReference>
<dbReference type="GO" id="GO:0022857">
    <property type="term" value="F:transmembrane transporter activity"/>
    <property type="evidence" value="ECO:0007669"/>
    <property type="project" value="InterPro"/>
</dbReference>
<dbReference type="SUPFAM" id="SSF103473">
    <property type="entry name" value="MFS general substrate transporter"/>
    <property type="match status" value="1"/>
</dbReference>
<evidence type="ECO:0000256" key="3">
    <source>
        <dbReference type="ARBA" id="ARBA00022692"/>
    </source>
</evidence>
<keyword evidence="9" id="KW-1185">Reference proteome</keyword>
<organism evidence="8 9">
    <name type="scientific">Lithospermum erythrorhizon</name>
    <name type="common">Purple gromwell</name>
    <name type="synonym">Lithospermum officinale var. erythrorhizon</name>
    <dbReference type="NCBI Taxonomy" id="34254"/>
    <lineage>
        <taxon>Eukaryota</taxon>
        <taxon>Viridiplantae</taxon>
        <taxon>Streptophyta</taxon>
        <taxon>Embryophyta</taxon>
        <taxon>Tracheophyta</taxon>
        <taxon>Spermatophyta</taxon>
        <taxon>Magnoliopsida</taxon>
        <taxon>eudicotyledons</taxon>
        <taxon>Gunneridae</taxon>
        <taxon>Pentapetalae</taxon>
        <taxon>asterids</taxon>
        <taxon>lamiids</taxon>
        <taxon>Boraginales</taxon>
        <taxon>Boraginaceae</taxon>
        <taxon>Boraginoideae</taxon>
        <taxon>Lithospermeae</taxon>
        <taxon>Lithospermum</taxon>
    </lineage>
</organism>
<dbReference type="GO" id="GO:0016020">
    <property type="term" value="C:membrane"/>
    <property type="evidence" value="ECO:0007669"/>
    <property type="project" value="UniProtKB-SubCell"/>
</dbReference>
<feature type="transmembrane region" description="Helical" evidence="7">
    <location>
        <begin position="511"/>
        <end position="533"/>
    </location>
</feature>
<keyword evidence="4 7" id="KW-1133">Transmembrane helix</keyword>
<comment type="similarity">
    <text evidence="6">Belongs to the major facilitator superfamily. Phosphate:H(+) symporter (TC 2.A.1.9) family.</text>
</comment>
<dbReference type="InterPro" id="IPR036259">
    <property type="entry name" value="MFS_trans_sf"/>
</dbReference>
<feature type="transmembrane region" description="Helical" evidence="7">
    <location>
        <begin position="234"/>
        <end position="258"/>
    </location>
</feature>
<feature type="transmembrane region" description="Helical" evidence="7">
    <location>
        <begin position="207"/>
        <end position="228"/>
    </location>
</feature>
<feature type="transmembrane region" description="Helical" evidence="7">
    <location>
        <begin position="389"/>
        <end position="409"/>
    </location>
</feature>
<name>A0AAV3NIQ2_LITER</name>
<comment type="subcellular location">
    <subcellularLocation>
        <location evidence="1">Membrane</location>
        <topology evidence="1">Multi-pass membrane protein</topology>
    </subcellularLocation>
</comment>
<proteinExistence type="inferred from homology"/>
<feature type="transmembrane region" description="Helical" evidence="7">
    <location>
        <begin position="160"/>
        <end position="186"/>
    </location>
</feature>
<feature type="transmembrane region" description="Helical" evidence="7">
    <location>
        <begin position="113"/>
        <end position="132"/>
    </location>
</feature>
<feature type="transmembrane region" description="Helical" evidence="7">
    <location>
        <begin position="558"/>
        <end position="581"/>
    </location>
</feature>
<evidence type="ECO:0000313" key="8">
    <source>
        <dbReference type="EMBL" id="GAA0139252.1"/>
    </source>
</evidence>
<evidence type="ECO:0000256" key="1">
    <source>
        <dbReference type="ARBA" id="ARBA00004141"/>
    </source>
</evidence>
<comment type="similarity">
    <text evidence="2">Belongs to the major facilitator superfamily. Proton-dependent oligopeptide transporter (POT/PTR) (TC 2.A.17) family.</text>
</comment>
<keyword evidence="3 7" id="KW-0812">Transmembrane</keyword>
<accession>A0AAV3NIQ2</accession>
<evidence type="ECO:0000313" key="9">
    <source>
        <dbReference type="Proteomes" id="UP001454036"/>
    </source>
</evidence>
<evidence type="ECO:0000256" key="4">
    <source>
        <dbReference type="ARBA" id="ARBA00022989"/>
    </source>
</evidence>
<evidence type="ECO:0000256" key="5">
    <source>
        <dbReference type="ARBA" id="ARBA00023136"/>
    </source>
</evidence>
<dbReference type="PANTHER" id="PTHR11654">
    <property type="entry name" value="OLIGOPEPTIDE TRANSPORTER-RELATED"/>
    <property type="match status" value="1"/>
</dbReference>
<comment type="caution">
    <text evidence="8">The sequence shown here is derived from an EMBL/GenBank/DDBJ whole genome shotgun (WGS) entry which is preliminary data.</text>
</comment>
<protein>
    <submittedName>
        <fullName evidence="8">Transporter</fullName>
    </submittedName>
</protein>
<evidence type="ECO:0000256" key="2">
    <source>
        <dbReference type="ARBA" id="ARBA00005982"/>
    </source>
</evidence>
<feature type="transmembrane region" description="Helical" evidence="7">
    <location>
        <begin position="429"/>
        <end position="450"/>
    </location>
</feature>
<feature type="transmembrane region" description="Helical" evidence="7">
    <location>
        <begin position="87"/>
        <end position="106"/>
    </location>
</feature>
<evidence type="ECO:0000256" key="7">
    <source>
        <dbReference type="SAM" id="Phobius"/>
    </source>
</evidence>
<reference evidence="8 9" key="1">
    <citation type="submission" date="2024-01" db="EMBL/GenBank/DDBJ databases">
        <title>The complete chloroplast genome sequence of Lithospermum erythrorhizon: insights into the phylogenetic relationship among Boraginaceae species and the maternal lineages of purple gromwells.</title>
        <authorList>
            <person name="Okada T."/>
            <person name="Watanabe K."/>
        </authorList>
    </citation>
    <scope>NUCLEOTIDE SEQUENCE [LARGE SCALE GENOMIC DNA]</scope>
</reference>
<dbReference type="Proteomes" id="UP001454036">
    <property type="component" value="Unassembled WGS sequence"/>
</dbReference>